<feature type="domain" description="ABC transmembrane type-1" evidence="12">
    <location>
        <begin position="297"/>
        <end position="574"/>
    </location>
</feature>
<evidence type="ECO:0000313" key="13">
    <source>
        <dbReference type="EMBL" id="TPX33242.1"/>
    </source>
</evidence>
<dbReference type="InterPro" id="IPR036640">
    <property type="entry name" value="ABC1_TM_sf"/>
</dbReference>
<keyword evidence="6" id="KW-0067">ATP-binding</keyword>
<dbReference type="Pfam" id="PF00005">
    <property type="entry name" value="ABC_tran"/>
    <property type="match status" value="2"/>
</dbReference>
<dbReference type="RefSeq" id="XP_031024284.1">
    <property type="nucleotide sequence ID" value="XM_031169796.1"/>
</dbReference>
<keyword evidence="3 10" id="KW-0812">Transmembrane</keyword>
<dbReference type="Gene3D" id="1.20.1560.10">
    <property type="entry name" value="ABC transporter type 1, transmembrane domain"/>
    <property type="match status" value="2"/>
</dbReference>
<feature type="transmembrane region" description="Helical" evidence="10">
    <location>
        <begin position="404"/>
        <end position="430"/>
    </location>
</feature>
<dbReference type="InterPro" id="IPR003439">
    <property type="entry name" value="ABC_transporter-like_ATP-bd"/>
</dbReference>
<name>A0A507C0N1_9FUNG</name>
<feature type="region of interest" description="Disordered" evidence="9">
    <location>
        <begin position="629"/>
        <end position="651"/>
    </location>
</feature>
<feature type="transmembrane region" description="Helical" evidence="10">
    <location>
        <begin position="169"/>
        <end position="189"/>
    </location>
</feature>
<dbReference type="CDD" id="cd03244">
    <property type="entry name" value="ABCC_MRP_domain2"/>
    <property type="match status" value="1"/>
</dbReference>
<evidence type="ECO:0000256" key="8">
    <source>
        <dbReference type="ARBA" id="ARBA00023136"/>
    </source>
</evidence>
<feature type="transmembrane region" description="Helical" evidence="10">
    <location>
        <begin position="999"/>
        <end position="1026"/>
    </location>
</feature>
<feature type="transmembrane region" description="Helical" evidence="10">
    <location>
        <begin position="1214"/>
        <end position="1232"/>
    </location>
</feature>
<dbReference type="Pfam" id="PF00664">
    <property type="entry name" value="ABC_membrane"/>
    <property type="match status" value="2"/>
</dbReference>
<evidence type="ECO:0000256" key="6">
    <source>
        <dbReference type="ARBA" id="ARBA00022840"/>
    </source>
</evidence>
<feature type="transmembrane region" description="Helical" evidence="10">
    <location>
        <begin position="1186"/>
        <end position="1208"/>
    </location>
</feature>
<evidence type="ECO:0000313" key="14">
    <source>
        <dbReference type="Proteomes" id="UP000319731"/>
    </source>
</evidence>
<feature type="transmembrane region" description="Helical" evidence="10">
    <location>
        <begin position="1078"/>
        <end position="1106"/>
    </location>
</feature>
<proteinExistence type="predicted"/>
<evidence type="ECO:0000256" key="7">
    <source>
        <dbReference type="ARBA" id="ARBA00022989"/>
    </source>
</evidence>
<dbReference type="Gene3D" id="3.40.50.300">
    <property type="entry name" value="P-loop containing nucleotide triphosphate hydrolases"/>
    <property type="match status" value="2"/>
</dbReference>
<dbReference type="PANTHER" id="PTHR24223">
    <property type="entry name" value="ATP-BINDING CASSETTE SUB-FAMILY C"/>
    <property type="match status" value="1"/>
</dbReference>
<feature type="domain" description="ABC transmembrane type-1" evidence="12">
    <location>
        <begin position="947"/>
        <end position="1235"/>
    </location>
</feature>
<gene>
    <name evidence="13" type="ORF">SmJEL517_g03868</name>
</gene>
<dbReference type="InterPro" id="IPR027417">
    <property type="entry name" value="P-loop_NTPase"/>
</dbReference>
<keyword evidence="4" id="KW-0677">Repeat</keyword>
<dbReference type="PANTHER" id="PTHR24223:SF353">
    <property type="entry name" value="ABC TRANSPORTER ATP-BINDING PROTEIN_PERMEASE VMR1-RELATED"/>
    <property type="match status" value="1"/>
</dbReference>
<dbReference type="CDD" id="cd18596">
    <property type="entry name" value="ABC_6TM_VMR1_D1_like"/>
    <property type="match status" value="1"/>
</dbReference>
<reference evidence="13 14" key="1">
    <citation type="journal article" date="2019" name="Sci. Rep.">
        <title>Comparative genomics of chytrid fungi reveal insights into the obligate biotrophic and pathogenic lifestyle of Synchytrium endobioticum.</title>
        <authorList>
            <person name="van de Vossenberg B.T.L.H."/>
            <person name="Warris S."/>
            <person name="Nguyen H.D.T."/>
            <person name="van Gent-Pelzer M.P.E."/>
            <person name="Joly D.L."/>
            <person name="van de Geest H.C."/>
            <person name="Bonants P.J.M."/>
            <person name="Smith D.S."/>
            <person name="Levesque C.A."/>
            <person name="van der Lee T.A.J."/>
        </authorList>
    </citation>
    <scope>NUCLEOTIDE SEQUENCE [LARGE SCALE GENOMIC DNA]</scope>
    <source>
        <strain evidence="13 14">JEL517</strain>
    </source>
</reference>
<feature type="domain" description="ABC transporter" evidence="11">
    <location>
        <begin position="1275"/>
        <end position="1558"/>
    </location>
</feature>
<sequence>MDQFCGELGFGPIVDDKLTPCARTTLLETALPVFLLLLSSPYLISRIRRSFAGYEAINNETVDKPPPVKLLSAWIQTLHWLNAILTGLWLLLILIDTRPWDLYEGIDAGIQFFTWVCLAVLSLYVFPNQLSPNEYTRAPFDLICLVFAISNACEAYLQTESNNLDLRILLHGSVSITAGLLIVLGRIFGYKLEGARRVYYTSLPTEHGSIKPSLEMSARWFEIPTFGWVNPLLNLGLTKTITQDDIPDLSPEDKAENVDERFKQLRNPKHGLFYDLFRLAWRNLKVQMFFGFICTPFLSFANPFFLNLIVGYIQSGYSSIDPVTVYLIVFGFFFFTFFRSAMDGQSFFYGRRVGLQVRTVLLNQVYQKALRRTVGRTGKEGEENASVGKIVTLMSVDAERIRDFICYLHQFAAAPVQIALCLTALCLLLGPSALGGVLVMTLAIPFNILIGIVTNKYQTLLMKKTDTRVDIVNEMLNGIRLIKYLAFEDKFAEKVLDARDAELSQLLRIMAINIFQHLLWACLPLFVSIATFYFYTVIAGHDLDAVTAFSTLALFNVLHFPLMIFPEAIVQGIQVRVSFNRIASFLKEPELERYAVEDDANAEPGTSSGAADQEAIGIDQGDFIWGGSQSEPINGEATSSSPVTPRASTTGQLGSFSLEGIDVKFPIGKLSVIVGATGAGKTSLLQALLGEMDRVTGFIHLPRASVQAAPVDYHGAAYVAGTPWLQCATVRENILFGLPYDSTRYEKVVRACALDRDFEQFDGGDQSEIGERGINLSGGQKARIALARAAYSFAKIVLLDDILSAIDAPTARHLFKETICGLLAGRTVVLVSHALPVVLPSANFVVVMDFGRVVATGTPSQVLSNARAQHILGAEANLIDLDYDDSKEAVMIESAKPKFGAGISQVSLTQLNPPSRLVEEERKDSGAVRWAVYACYLAAAGGLPFVVLWALFSLSQRVDQVMSDWWIRWWSAAYAGGPNLYSVYTALIDSFDSQPRVDVMYYVGIYGLLGLTLILLNVITIIIMYWGSYRASQTLHKQLLSSVLGSPLRFFETTPLGRIVNRFSKDISSLDTDVIFSIFIYALNIIDLISLIGVISVVFPAFLLAVPPISYVYYSIANKYLTCSRELKRIESTSRSPIYSLFSETIGGVATIRAFGHETRFTEESQKRVNIYHRAFFHIWAANRWLAFRIDCVVACVVLPTTLGILAIRPDPGLAGLVLMYALSITDALLWITRNHAWMEMCLNSVERVVDYTTIPQEPSGGDKPPANWPVTGRVLFQNLCVRYSPDSPDVLSNINFEVEPGQRVAIVGRTGSGKTTLSLALFRIVEWRTGRILIDGVDLSKVNIRELRSRMTIIPQDPVLFRGTLRTNLDPFGEHGDETLADALTKCHFLDSMQQSSSSVALSEVAALRTSVTAVKAGVKPSSKAAAGNGVDLKRTASNTSINGSMLSLDSQVLEGGSNLSQGQRQLICLARALLRKSKIVCMDEATSSTDSSTDQKITITIKQAFASSTVFTIAHRLRTIIDYDKVLVLAGGKLVEAGRPLELMQKDGGIFNGMCQQSGDFDELLSAAERSRKR</sequence>
<dbReference type="STRING" id="1806994.A0A507C0N1"/>
<feature type="domain" description="ABC transporter" evidence="11">
    <location>
        <begin position="638"/>
        <end position="875"/>
    </location>
</feature>
<dbReference type="CDD" id="cd18604">
    <property type="entry name" value="ABC_6TM_VMR1_D2_like"/>
    <property type="match status" value="1"/>
</dbReference>
<keyword evidence="5" id="KW-0547">Nucleotide-binding</keyword>
<evidence type="ECO:0000256" key="4">
    <source>
        <dbReference type="ARBA" id="ARBA00022737"/>
    </source>
</evidence>
<feature type="transmembrane region" description="Helical" evidence="10">
    <location>
        <begin position="108"/>
        <end position="126"/>
    </location>
</feature>
<dbReference type="InterPro" id="IPR017871">
    <property type="entry name" value="ABC_transporter-like_CS"/>
</dbReference>
<dbReference type="GeneID" id="42005093"/>
<dbReference type="PROSITE" id="PS50893">
    <property type="entry name" value="ABC_TRANSPORTER_2"/>
    <property type="match status" value="2"/>
</dbReference>
<evidence type="ECO:0008006" key="15">
    <source>
        <dbReference type="Google" id="ProtNLM"/>
    </source>
</evidence>
<comment type="subcellular location">
    <subcellularLocation>
        <location evidence="1">Membrane</location>
        <topology evidence="1">Multi-pass membrane protein</topology>
    </subcellularLocation>
</comment>
<keyword evidence="14" id="KW-1185">Reference proteome</keyword>
<dbReference type="InterPro" id="IPR003593">
    <property type="entry name" value="AAA+_ATPase"/>
</dbReference>
<dbReference type="PROSITE" id="PS50929">
    <property type="entry name" value="ABC_TM1F"/>
    <property type="match status" value="2"/>
</dbReference>
<dbReference type="GO" id="GO:0016887">
    <property type="term" value="F:ATP hydrolysis activity"/>
    <property type="evidence" value="ECO:0007669"/>
    <property type="project" value="InterPro"/>
</dbReference>
<feature type="transmembrane region" description="Helical" evidence="10">
    <location>
        <begin position="518"/>
        <end position="539"/>
    </location>
</feature>
<dbReference type="SMART" id="SM00382">
    <property type="entry name" value="AAA"/>
    <property type="match status" value="2"/>
</dbReference>
<dbReference type="EMBL" id="QEAO01000022">
    <property type="protein sequence ID" value="TPX33242.1"/>
    <property type="molecule type" value="Genomic_DNA"/>
</dbReference>
<feature type="transmembrane region" description="Helical" evidence="10">
    <location>
        <begin position="325"/>
        <end position="342"/>
    </location>
</feature>
<dbReference type="GO" id="GO:0140359">
    <property type="term" value="F:ABC-type transporter activity"/>
    <property type="evidence" value="ECO:0007669"/>
    <property type="project" value="InterPro"/>
</dbReference>
<dbReference type="PROSITE" id="PS00211">
    <property type="entry name" value="ABC_TRANSPORTER_1"/>
    <property type="match status" value="2"/>
</dbReference>
<dbReference type="FunFam" id="1.20.1560.10:FF:000013">
    <property type="entry name" value="ABC transporter C family member 2"/>
    <property type="match status" value="1"/>
</dbReference>
<dbReference type="SUPFAM" id="SSF90123">
    <property type="entry name" value="ABC transporter transmembrane region"/>
    <property type="match status" value="2"/>
</dbReference>
<evidence type="ECO:0000256" key="9">
    <source>
        <dbReference type="SAM" id="MobiDB-lite"/>
    </source>
</evidence>
<dbReference type="InterPro" id="IPR011527">
    <property type="entry name" value="ABC1_TM_dom"/>
</dbReference>
<protein>
    <recommendedName>
        <fullName evidence="15">P-loop containing nucleoside triphosphate hydrolase protein</fullName>
    </recommendedName>
</protein>
<evidence type="ECO:0000256" key="5">
    <source>
        <dbReference type="ARBA" id="ARBA00022741"/>
    </source>
</evidence>
<dbReference type="CDD" id="cd03250">
    <property type="entry name" value="ABCC_MRP_domain1"/>
    <property type="match status" value="1"/>
</dbReference>
<organism evidence="13 14">
    <name type="scientific">Synchytrium microbalum</name>
    <dbReference type="NCBI Taxonomy" id="1806994"/>
    <lineage>
        <taxon>Eukaryota</taxon>
        <taxon>Fungi</taxon>
        <taxon>Fungi incertae sedis</taxon>
        <taxon>Chytridiomycota</taxon>
        <taxon>Chytridiomycota incertae sedis</taxon>
        <taxon>Chytridiomycetes</taxon>
        <taxon>Synchytriales</taxon>
        <taxon>Synchytriaceae</taxon>
        <taxon>Synchytrium</taxon>
    </lineage>
</organism>
<feature type="transmembrane region" description="Helical" evidence="10">
    <location>
        <begin position="78"/>
        <end position="96"/>
    </location>
</feature>
<dbReference type="FunFam" id="1.20.1560.10:FF:000006">
    <property type="entry name" value="ATP-binding cassette, sub-family C (CFTR/MRP), member 9"/>
    <property type="match status" value="1"/>
</dbReference>
<feature type="transmembrane region" description="Helical" evidence="10">
    <location>
        <begin position="966"/>
        <end position="987"/>
    </location>
</feature>
<dbReference type="SUPFAM" id="SSF52540">
    <property type="entry name" value="P-loop containing nucleoside triphosphate hydrolases"/>
    <property type="match status" value="2"/>
</dbReference>
<evidence type="ECO:0000256" key="3">
    <source>
        <dbReference type="ARBA" id="ARBA00022692"/>
    </source>
</evidence>
<dbReference type="GO" id="GO:0016020">
    <property type="term" value="C:membrane"/>
    <property type="evidence" value="ECO:0007669"/>
    <property type="project" value="UniProtKB-SubCell"/>
</dbReference>
<feature type="transmembrane region" description="Helical" evidence="10">
    <location>
        <begin position="930"/>
        <end position="954"/>
    </location>
</feature>
<feature type="transmembrane region" description="Helical" evidence="10">
    <location>
        <begin position="545"/>
        <end position="565"/>
    </location>
</feature>
<keyword evidence="7 10" id="KW-1133">Transmembrane helix</keyword>
<comment type="caution">
    <text evidence="13">The sequence shown here is derived from an EMBL/GenBank/DDBJ whole genome shotgun (WGS) entry which is preliminary data.</text>
</comment>
<keyword evidence="8 10" id="KW-0472">Membrane</keyword>
<evidence type="ECO:0000256" key="2">
    <source>
        <dbReference type="ARBA" id="ARBA00022448"/>
    </source>
</evidence>
<feature type="transmembrane region" description="Helical" evidence="10">
    <location>
        <begin position="288"/>
        <end position="313"/>
    </location>
</feature>
<evidence type="ECO:0000256" key="1">
    <source>
        <dbReference type="ARBA" id="ARBA00004141"/>
    </source>
</evidence>
<evidence type="ECO:0000256" key="10">
    <source>
        <dbReference type="SAM" id="Phobius"/>
    </source>
</evidence>
<keyword evidence="2" id="KW-0813">Transport</keyword>
<dbReference type="GO" id="GO:0005524">
    <property type="term" value="F:ATP binding"/>
    <property type="evidence" value="ECO:0007669"/>
    <property type="project" value="UniProtKB-KW"/>
</dbReference>
<dbReference type="OrthoDB" id="6500128at2759"/>
<dbReference type="InterPro" id="IPR050173">
    <property type="entry name" value="ABC_transporter_C-like"/>
</dbReference>
<evidence type="ECO:0000259" key="11">
    <source>
        <dbReference type="PROSITE" id="PS50893"/>
    </source>
</evidence>
<dbReference type="Proteomes" id="UP000319731">
    <property type="component" value="Unassembled WGS sequence"/>
</dbReference>
<accession>A0A507C0N1</accession>
<evidence type="ECO:0000259" key="12">
    <source>
        <dbReference type="PROSITE" id="PS50929"/>
    </source>
</evidence>
<feature type="transmembrane region" description="Helical" evidence="10">
    <location>
        <begin position="436"/>
        <end position="454"/>
    </location>
</feature>